<proteinExistence type="predicted"/>
<dbReference type="RefSeq" id="WP_272420960.1">
    <property type="nucleotide sequence ID" value="NZ_JAGTJJ010000012.1"/>
</dbReference>
<protein>
    <recommendedName>
        <fullName evidence="7">RNA polymerase sigma-70 factor (ECF subfamily)</fullName>
    </recommendedName>
</protein>
<reference evidence="5 6" key="1">
    <citation type="submission" date="2021-04" db="EMBL/GenBank/DDBJ databases">
        <title>Genome analysis of Polyangium sp.</title>
        <authorList>
            <person name="Li Y."/>
            <person name="Wang J."/>
        </authorList>
    </citation>
    <scope>NUCLEOTIDE SEQUENCE [LARGE SCALE GENOMIC DNA]</scope>
    <source>
        <strain evidence="5 6">SDU14</strain>
    </source>
</reference>
<dbReference type="GO" id="GO:0006352">
    <property type="term" value="P:DNA-templated transcription initiation"/>
    <property type="evidence" value="ECO:0007669"/>
    <property type="project" value="InterPro"/>
</dbReference>
<dbReference type="SUPFAM" id="SSF88946">
    <property type="entry name" value="Sigma2 domain of RNA polymerase sigma factors"/>
    <property type="match status" value="1"/>
</dbReference>
<gene>
    <name evidence="5" type="ORF">KEG57_21690</name>
</gene>
<sequence>MMLDLDVHLPAIAAGDADAFGRWIAGAEGRVRDSLRPYATRVDTEAVLQETLLRVWQVAPRHAADGRPNSLVRLAIRIGRNLCIDDLRRARLAPVEDDDLDETRLETFEPRAPDPLLRKLIAHCHEKLPDKPAEVLGARLASGGAEPDETLAERLGMRINTFLQNFTRARKLLAECLEKHHVNLEAELR</sequence>
<keyword evidence="2" id="KW-0731">Sigma factor</keyword>
<dbReference type="PANTHER" id="PTHR43133:SF8">
    <property type="entry name" value="RNA POLYMERASE SIGMA FACTOR HI_1459-RELATED"/>
    <property type="match status" value="1"/>
</dbReference>
<evidence type="ECO:0000256" key="2">
    <source>
        <dbReference type="ARBA" id="ARBA00023082"/>
    </source>
</evidence>
<organism evidence="5 6">
    <name type="scientific">Polyangium jinanense</name>
    <dbReference type="NCBI Taxonomy" id="2829994"/>
    <lineage>
        <taxon>Bacteria</taxon>
        <taxon>Pseudomonadati</taxon>
        <taxon>Myxococcota</taxon>
        <taxon>Polyangia</taxon>
        <taxon>Polyangiales</taxon>
        <taxon>Polyangiaceae</taxon>
        <taxon>Polyangium</taxon>
    </lineage>
</organism>
<keyword evidence="3" id="KW-0238">DNA-binding</keyword>
<dbReference type="AlphaFoldDB" id="A0A9X3X2R5"/>
<evidence type="ECO:0000313" key="5">
    <source>
        <dbReference type="EMBL" id="MDC3983139.1"/>
    </source>
</evidence>
<evidence type="ECO:0000256" key="1">
    <source>
        <dbReference type="ARBA" id="ARBA00023015"/>
    </source>
</evidence>
<keyword evidence="1" id="KW-0805">Transcription regulation</keyword>
<keyword evidence="6" id="KW-1185">Reference proteome</keyword>
<dbReference type="EMBL" id="JAGTJJ010000012">
    <property type="protein sequence ID" value="MDC3983139.1"/>
    <property type="molecule type" value="Genomic_DNA"/>
</dbReference>
<comment type="caution">
    <text evidence="5">The sequence shown here is derived from an EMBL/GenBank/DDBJ whole genome shotgun (WGS) entry which is preliminary data.</text>
</comment>
<evidence type="ECO:0000256" key="4">
    <source>
        <dbReference type="ARBA" id="ARBA00023163"/>
    </source>
</evidence>
<name>A0A9X3X2R5_9BACT</name>
<dbReference type="PANTHER" id="PTHR43133">
    <property type="entry name" value="RNA POLYMERASE ECF-TYPE SIGMA FACTO"/>
    <property type="match status" value="1"/>
</dbReference>
<dbReference type="GO" id="GO:0003677">
    <property type="term" value="F:DNA binding"/>
    <property type="evidence" value="ECO:0007669"/>
    <property type="project" value="UniProtKB-KW"/>
</dbReference>
<evidence type="ECO:0000256" key="3">
    <source>
        <dbReference type="ARBA" id="ARBA00023125"/>
    </source>
</evidence>
<dbReference type="Gene3D" id="1.10.1740.10">
    <property type="match status" value="1"/>
</dbReference>
<evidence type="ECO:0000313" key="6">
    <source>
        <dbReference type="Proteomes" id="UP001151081"/>
    </source>
</evidence>
<dbReference type="InterPro" id="IPR013325">
    <property type="entry name" value="RNA_pol_sigma_r2"/>
</dbReference>
<dbReference type="InterPro" id="IPR039425">
    <property type="entry name" value="RNA_pol_sigma-70-like"/>
</dbReference>
<dbReference type="Proteomes" id="UP001151081">
    <property type="component" value="Unassembled WGS sequence"/>
</dbReference>
<dbReference type="GO" id="GO:0016987">
    <property type="term" value="F:sigma factor activity"/>
    <property type="evidence" value="ECO:0007669"/>
    <property type="project" value="UniProtKB-KW"/>
</dbReference>
<accession>A0A9X3X2R5</accession>
<keyword evidence="4" id="KW-0804">Transcription</keyword>
<evidence type="ECO:0008006" key="7">
    <source>
        <dbReference type="Google" id="ProtNLM"/>
    </source>
</evidence>